<protein>
    <submittedName>
        <fullName evidence="1">Uncharacterized protein</fullName>
    </submittedName>
</protein>
<proteinExistence type="predicted"/>
<dbReference type="EMBL" id="BSPW01000054">
    <property type="protein sequence ID" value="GLT18794.1"/>
    <property type="molecule type" value="Genomic_DNA"/>
</dbReference>
<sequence length="198" mass="22821">MPTLGVAEFSRIVVTTGKPKQSRVRNISTRKEYNPAHDYYGPLRNSIKHLFTGGRHISHLYTICNRQSGTKKIKYESIVNLFKDWQSGKAITAFTPPRELYDFSQTSITCNPELHVNLNGQARLVKLHFNSTDKMTQERANIICTVMKEAINDDGFEHSVLDLSTGRELFFNGDYEKTYDRINREIKLLEGFWVEADK</sequence>
<dbReference type="RefSeq" id="WP_284192668.1">
    <property type="nucleotide sequence ID" value="NZ_BSPW01000054.1"/>
</dbReference>
<reference evidence="2" key="1">
    <citation type="journal article" date="2019" name="Int. J. Syst. Evol. Microbiol.">
        <title>The Global Catalogue of Microorganisms (GCM) 10K type strain sequencing project: providing services to taxonomists for standard genome sequencing and annotation.</title>
        <authorList>
            <consortium name="The Broad Institute Genomics Platform"/>
            <consortium name="The Broad Institute Genome Sequencing Center for Infectious Disease"/>
            <person name="Wu L."/>
            <person name="Ma J."/>
        </authorList>
    </citation>
    <scope>NUCLEOTIDE SEQUENCE [LARGE SCALE GENOMIC DNA]</scope>
    <source>
        <strain evidence="2">NBRC 108723</strain>
    </source>
</reference>
<keyword evidence="2" id="KW-1185">Reference proteome</keyword>
<accession>A0ABQ6F0P2</accession>
<comment type="caution">
    <text evidence="1">The sequence shown here is derived from an EMBL/GenBank/DDBJ whole genome shotgun (WGS) entry which is preliminary data.</text>
</comment>
<evidence type="ECO:0000313" key="1">
    <source>
        <dbReference type="EMBL" id="GLT18794.1"/>
    </source>
</evidence>
<evidence type="ECO:0000313" key="2">
    <source>
        <dbReference type="Proteomes" id="UP001157138"/>
    </source>
</evidence>
<name>A0ABQ6F0P2_9VIBR</name>
<organism evidence="1 2">
    <name type="scientific">Vibrio zhanjiangensis</name>
    <dbReference type="NCBI Taxonomy" id="1046128"/>
    <lineage>
        <taxon>Bacteria</taxon>
        <taxon>Pseudomonadati</taxon>
        <taxon>Pseudomonadota</taxon>
        <taxon>Gammaproteobacteria</taxon>
        <taxon>Vibrionales</taxon>
        <taxon>Vibrionaceae</taxon>
        <taxon>Vibrio</taxon>
    </lineage>
</organism>
<gene>
    <name evidence="1" type="ORF">GCM10007938_25750</name>
</gene>
<dbReference type="Proteomes" id="UP001157138">
    <property type="component" value="Unassembled WGS sequence"/>
</dbReference>